<comment type="caution">
    <text evidence="4">The sequence shown here is derived from an EMBL/GenBank/DDBJ whole genome shotgun (WGS) entry which is preliminary data.</text>
</comment>
<protein>
    <submittedName>
        <fullName evidence="4">DUF4349 domain-containing protein</fullName>
    </submittedName>
</protein>
<evidence type="ECO:0000256" key="1">
    <source>
        <dbReference type="SAM" id="Coils"/>
    </source>
</evidence>
<gene>
    <name evidence="4" type="ORF">EKM59_07175</name>
</gene>
<evidence type="ECO:0000256" key="2">
    <source>
        <dbReference type="SAM" id="Phobius"/>
    </source>
</evidence>
<dbReference type="EMBL" id="RZGR01000019">
    <property type="protein sequence ID" value="RUQ85191.1"/>
    <property type="molecule type" value="Genomic_DNA"/>
</dbReference>
<dbReference type="InterPro" id="IPR025645">
    <property type="entry name" value="DUF4349"/>
</dbReference>
<keyword evidence="2" id="KW-1133">Transmembrane helix</keyword>
<dbReference type="RefSeq" id="WP_126954830.1">
    <property type="nucleotide sequence ID" value="NZ_RZGR01000019.1"/>
</dbReference>
<evidence type="ECO:0000259" key="3">
    <source>
        <dbReference type="Pfam" id="PF14257"/>
    </source>
</evidence>
<accession>A0A3S0VAE2</accession>
<organism evidence="4 5">
    <name type="scientific">Legionella septentrionalis</name>
    <dbReference type="NCBI Taxonomy" id="2498109"/>
    <lineage>
        <taxon>Bacteria</taxon>
        <taxon>Pseudomonadati</taxon>
        <taxon>Pseudomonadota</taxon>
        <taxon>Gammaproteobacteria</taxon>
        <taxon>Legionellales</taxon>
        <taxon>Legionellaceae</taxon>
        <taxon>Legionella</taxon>
    </lineage>
</organism>
<feature type="transmembrane region" description="Helical" evidence="2">
    <location>
        <begin position="263"/>
        <end position="286"/>
    </location>
</feature>
<evidence type="ECO:0000313" key="5">
    <source>
        <dbReference type="Proteomes" id="UP000288012"/>
    </source>
</evidence>
<keyword evidence="2" id="KW-0812">Transmembrane</keyword>
<keyword evidence="5" id="KW-1185">Reference proteome</keyword>
<sequence>MRLLLYVLALIGFIALFYFLFHFFFASTGSTMFTSAPTSVQAYAAHTENQASFSSVSPAAVPARTPQKRMLVRNATLTLQVSDVNSVMQKINTLAESIGGYVVNSNVAQDVEDNMDTNGQISIRVPSTKLNDTLTRLKSYALKVLQESIQGEDITEQYVNLESQLKNLEAAKVQLTKIMQGATQTADVLQVYQQLHETQKQIDVLTGQMKYYKESLDLSLVTIYLQKDPLIKKQQMKHWQLGETVKSSYYTLLEYIQGFTRGLIQFIVFLPLIVLWLIIAILVIWIGKIIYSRFIR</sequence>
<evidence type="ECO:0000313" key="4">
    <source>
        <dbReference type="EMBL" id="RUQ85191.1"/>
    </source>
</evidence>
<name>A0A3S0VAE2_9GAMM</name>
<dbReference type="AlphaFoldDB" id="A0A3S0VAE2"/>
<dbReference type="Proteomes" id="UP000288012">
    <property type="component" value="Unassembled WGS sequence"/>
</dbReference>
<feature type="domain" description="DUF4349" evidence="3">
    <location>
        <begin position="69"/>
        <end position="285"/>
    </location>
</feature>
<keyword evidence="1" id="KW-0175">Coiled coil</keyword>
<feature type="coiled-coil region" evidence="1">
    <location>
        <begin position="151"/>
        <end position="185"/>
    </location>
</feature>
<dbReference type="OrthoDB" id="5651396at2"/>
<proteinExistence type="predicted"/>
<reference evidence="4 5" key="1">
    <citation type="submission" date="2018-12" db="EMBL/GenBank/DDBJ databases">
        <title>Legionella sp,whole genome shotgun sequence.</title>
        <authorList>
            <person name="Wu H."/>
        </authorList>
    </citation>
    <scope>NUCLEOTIDE SEQUENCE [LARGE SCALE GENOMIC DNA]</scope>
    <source>
        <strain evidence="5">km714</strain>
    </source>
</reference>
<dbReference type="Pfam" id="PF14257">
    <property type="entry name" value="DUF4349"/>
    <property type="match status" value="1"/>
</dbReference>
<keyword evidence="2" id="KW-0472">Membrane</keyword>